<dbReference type="InterPro" id="IPR000456">
    <property type="entry name" value="Ribosomal_bL17"/>
</dbReference>
<dbReference type="InterPro" id="IPR011032">
    <property type="entry name" value="GroES-like_sf"/>
</dbReference>
<accession>A0A286USN7</accession>
<dbReference type="GO" id="GO:0006412">
    <property type="term" value="P:translation"/>
    <property type="evidence" value="ECO:0007669"/>
    <property type="project" value="InterPro"/>
</dbReference>
<evidence type="ECO:0000256" key="3">
    <source>
        <dbReference type="ARBA" id="ARBA00022833"/>
    </source>
</evidence>
<organism evidence="5 6">
    <name type="scientific">Pyrrhoderma noxium</name>
    <dbReference type="NCBI Taxonomy" id="2282107"/>
    <lineage>
        <taxon>Eukaryota</taxon>
        <taxon>Fungi</taxon>
        <taxon>Dikarya</taxon>
        <taxon>Basidiomycota</taxon>
        <taxon>Agaricomycotina</taxon>
        <taxon>Agaricomycetes</taxon>
        <taxon>Hymenochaetales</taxon>
        <taxon>Hymenochaetaceae</taxon>
        <taxon>Pyrrhoderma</taxon>
    </lineage>
</organism>
<dbReference type="PANTHER" id="PTHR42813">
    <property type="entry name" value="ZINC-TYPE ALCOHOL DEHYDROGENASE-LIKE"/>
    <property type="match status" value="1"/>
</dbReference>
<dbReference type="Proteomes" id="UP000217199">
    <property type="component" value="Unassembled WGS sequence"/>
</dbReference>
<dbReference type="SUPFAM" id="SSF64263">
    <property type="entry name" value="Prokaryotic ribosomal protein L17"/>
    <property type="match status" value="1"/>
</dbReference>
<dbReference type="GO" id="GO:1990904">
    <property type="term" value="C:ribonucleoprotein complex"/>
    <property type="evidence" value="ECO:0007669"/>
    <property type="project" value="UniProtKB-KW"/>
</dbReference>
<dbReference type="InterPro" id="IPR036291">
    <property type="entry name" value="NAD(P)-bd_dom_sf"/>
</dbReference>
<comment type="similarity">
    <text evidence="4">Belongs to the bacterial ribosomal protein bL17 family.</text>
</comment>
<comment type="cofactor">
    <cofactor evidence="1">
        <name>Zn(2+)</name>
        <dbReference type="ChEBI" id="CHEBI:29105"/>
    </cofactor>
</comment>
<dbReference type="InterPro" id="IPR036373">
    <property type="entry name" value="Ribosomal_bL17_sf"/>
</dbReference>
<evidence type="ECO:0000256" key="1">
    <source>
        <dbReference type="ARBA" id="ARBA00001947"/>
    </source>
</evidence>
<reference evidence="5 6" key="1">
    <citation type="journal article" date="2017" name="Mol. Ecol.">
        <title>Comparative and population genomic landscape of Phellinus noxius: A hypervariable fungus causing root rot in trees.</title>
        <authorList>
            <person name="Chung C.L."/>
            <person name="Lee T.J."/>
            <person name="Akiba M."/>
            <person name="Lee H.H."/>
            <person name="Kuo T.H."/>
            <person name="Liu D."/>
            <person name="Ke H.M."/>
            <person name="Yokoi T."/>
            <person name="Roa M.B."/>
            <person name="Lu M.J."/>
            <person name="Chang Y.Y."/>
            <person name="Ann P.J."/>
            <person name="Tsai J.N."/>
            <person name="Chen C.Y."/>
            <person name="Tzean S.S."/>
            <person name="Ota Y."/>
            <person name="Hattori T."/>
            <person name="Sahashi N."/>
            <person name="Liou R.F."/>
            <person name="Kikuchi T."/>
            <person name="Tsai I.J."/>
        </authorList>
    </citation>
    <scope>NUCLEOTIDE SEQUENCE [LARGE SCALE GENOMIC DNA]</scope>
    <source>
        <strain evidence="5 6">FFPRI411160</strain>
    </source>
</reference>
<keyword evidence="6" id="KW-1185">Reference proteome</keyword>
<dbReference type="SUPFAM" id="SSF51735">
    <property type="entry name" value="NAD(P)-binding Rossmann-fold domains"/>
    <property type="match status" value="1"/>
</dbReference>
<keyword evidence="2" id="KW-0479">Metal-binding</keyword>
<evidence type="ECO:0000256" key="2">
    <source>
        <dbReference type="ARBA" id="ARBA00022723"/>
    </source>
</evidence>
<evidence type="ECO:0000313" key="5">
    <source>
        <dbReference type="EMBL" id="PAV22564.1"/>
    </source>
</evidence>
<dbReference type="AlphaFoldDB" id="A0A286USN7"/>
<dbReference type="GO" id="GO:0005840">
    <property type="term" value="C:ribosome"/>
    <property type="evidence" value="ECO:0007669"/>
    <property type="project" value="UniProtKB-KW"/>
</dbReference>
<keyword evidence="3" id="KW-0862">Zinc</keyword>
<name>A0A286USN7_9AGAM</name>
<dbReference type="EMBL" id="NBII01000002">
    <property type="protein sequence ID" value="PAV22564.1"/>
    <property type="molecule type" value="Genomic_DNA"/>
</dbReference>
<gene>
    <name evidence="5" type="ORF">PNOK_0252100</name>
</gene>
<dbReference type="SUPFAM" id="SSF50129">
    <property type="entry name" value="GroES-like"/>
    <property type="match status" value="1"/>
</dbReference>
<sequence>MKHGAAFRKLSRTSSHRMLMLRNMVTSLIEHEQIKTTLPKAREAARLAEKLISLGKKGNLPAARKAQGFLLKHTLIPKVFGVLAHRYAHRPGGYTRIHKFGNREGDNAPHAILELVDNPKDLRLEMTARALGREILGNQISRNAEDTLKNGVRDVATIIEHEKIATKPGFLHEGIGGRLRRLTQENLRKVLRYRPNAGLRDLTTKTEAHIQRLIAEPLSDSKIRDAIEASTGNNKPDGKMLVAAFEESQQKKLRPGSRLLDSDASPLSLTKAGLYKRRNPGLGLPGTGNMQTAANAIQNHMGIQLILDWNQKVELIHAPVPDVTEPDDVVLAVTGTTICGSDLHLYHGDLTLQRGDILGHESCCFFQIACENGRYYKKKLSSFYERTSNSSLMNAIFAGGQAEYVRVPLGEVNLLPIPDHVMDEQAINLSGDVPKGAKRVIDIDRVRDCLDFASEESGVETVDFNQHSDVVKRLQEIRSGGLDVAINCGTFHELKTLLHKSQKALMLEMDVPEILNEMLMSVRKMGRCGIIAAYAGYSNGFNIGALMEKDIRLIGNGQAPVHLHWETILNDHIVTGKFDPAFIITHRVPFDDMPQLYEVFDSRHSGVEKVFVETRFSSAPSRGYPVITRVSDWDD</sequence>
<dbReference type="HAMAP" id="MF_01368">
    <property type="entry name" value="Ribosomal_bL17"/>
    <property type="match status" value="1"/>
</dbReference>
<dbReference type="Gene3D" id="3.90.1030.10">
    <property type="entry name" value="Ribosomal protein L17"/>
    <property type="match status" value="1"/>
</dbReference>
<keyword evidence="4" id="KW-0689">Ribosomal protein</keyword>
<dbReference type="NCBIfam" id="TIGR00059">
    <property type="entry name" value="L17"/>
    <property type="match status" value="1"/>
</dbReference>
<dbReference type="GO" id="GO:0003735">
    <property type="term" value="F:structural constituent of ribosome"/>
    <property type="evidence" value="ECO:0007669"/>
    <property type="project" value="InterPro"/>
</dbReference>
<dbReference type="OrthoDB" id="275000at2759"/>
<evidence type="ECO:0000256" key="4">
    <source>
        <dbReference type="RuleBase" id="RU000660"/>
    </source>
</evidence>
<proteinExistence type="inferred from homology"/>
<dbReference type="Gene3D" id="3.40.50.720">
    <property type="entry name" value="NAD(P)-binding Rossmann-like Domain"/>
    <property type="match status" value="1"/>
</dbReference>
<dbReference type="Gene3D" id="3.90.180.10">
    <property type="entry name" value="Medium-chain alcohol dehydrogenases, catalytic domain"/>
    <property type="match status" value="1"/>
</dbReference>
<keyword evidence="4" id="KW-0687">Ribonucleoprotein</keyword>
<dbReference type="GO" id="GO:0046872">
    <property type="term" value="F:metal ion binding"/>
    <property type="evidence" value="ECO:0007669"/>
    <property type="project" value="UniProtKB-KW"/>
</dbReference>
<protein>
    <submittedName>
        <fullName evidence="5">Alcohol dehydrogenase</fullName>
    </submittedName>
</protein>
<evidence type="ECO:0000313" key="6">
    <source>
        <dbReference type="Proteomes" id="UP000217199"/>
    </source>
</evidence>
<comment type="caution">
    <text evidence="5">The sequence shown here is derived from an EMBL/GenBank/DDBJ whole genome shotgun (WGS) entry which is preliminary data.</text>
</comment>
<dbReference type="Pfam" id="PF01196">
    <property type="entry name" value="Ribosomal_L17"/>
    <property type="match status" value="1"/>
</dbReference>
<dbReference type="InParanoid" id="A0A286USN7"/>
<dbReference type="PANTHER" id="PTHR42813:SF1">
    <property type="entry name" value="DEHYDROGENASE, PUTATIVE (AFU_ORTHOLOGUE AFUA_5G03930)-RELATED"/>
    <property type="match status" value="1"/>
</dbReference>
<dbReference type="STRING" id="2282107.A0A286USN7"/>